<dbReference type="Proteomes" id="UP000234847">
    <property type="component" value="Unassembled WGS sequence"/>
</dbReference>
<reference evidence="2 3" key="1">
    <citation type="submission" date="2017-12" db="EMBL/GenBank/DDBJ databases">
        <title>Phylogenetic diversity of female urinary microbiome.</title>
        <authorList>
            <person name="Thomas-White K."/>
            <person name="Wolfe A.J."/>
        </authorList>
    </citation>
    <scope>NUCLEOTIDE SEQUENCE [LARGE SCALE GENOMIC DNA]</scope>
    <source>
        <strain evidence="2 3">UMB0038</strain>
    </source>
</reference>
<gene>
    <name evidence="2" type="ORF">CYJ95_06485</name>
</gene>
<name>A0AAX0VK55_MICLU</name>
<evidence type="ECO:0000313" key="3">
    <source>
        <dbReference type="Proteomes" id="UP000234847"/>
    </source>
</evidence>
<dbReference type="AlphaFoldDB" id="A0AAX0VK55"/>
<dbReference type="NCBIfam" id="NF046112">
    <property type="entry name" value="MSMEG_6209_Nter"/>
    <property type="match status" value="1"/>
</dbReference>
<dbReference type="EMBL" id="PKJT01000005">
    <property type="protein sequence ID" value="PKZ81850.1"/>
    <property type="molecule type" value="Genomic_DNA"/>
</dbReference>
<comment type="caution">
    <text evidence="2">The sequence shown here is derived from an EMBL/GenBank/DDBJ whole genome shotgun (WGS) entry which is preliminary data.</text>
</comment>
<feature type="domain" description="Protein-tyrosine-phosphatase-like N-terminal" evidence="1">
    <location>
        <begin position="33"/>
        <end position="90"/>
    </location>
</feature>
<protein>
    <recommendedName>
        <fullName evidence="1">Protein-tyrosine-phosphatase-like N-terminal domain-containing protein</fullName>
    </recommendedName>
</protein>
<accession>A0AAX0VK55</accession>
<evidence type="ECO:0000259" key="1">
    <source>
        <dbReference type="Pfam" id="PF21234"/>
    </source>
</evidence>
<proteinExistence type="predicted"/>
<organism evidence="2 3">
    <name type="scientific">Micrococcus luteus</name>
    <name type="common">Micrococcus lysodeikticus</name>
    <dbReference type="NCBI Taxonomy" id="1270"/>
    <lineage>
        <taxon>Bacteria</taxon>
        <taxon>Bacillati</taxon>
        <taxon>Actinomycetota</taxon>
        <taxon>Actinomycetes</taxon>
        <taxon>Micrococcales</taxon>
        <taxon>Micrococcaceae</taxon>
        <taxon>Micrococcus</taxon>
    </lineage>
</organism>
<dbReference type="InterPro" id="IPR048716">
    <property type="entry name" value="Phosphatase-like_N"/>
</dbReference>
<dbReference type="Pfam" id="PF21234">
    <property type="entry name" value="Phosphatase-like_N"/>
    <property type="match status" value="1"/>
</dbReference>
<sequence length="100" mass="11060">MVRQPKEVLTVSINTTSHHLPTAPSPLMQRHVLQRVEETLLRRFEGTVTAETVRSVVREVVADLKRGARITTFLPALAEREATRRLQAAAPAHEAMAVAA</sequence>
<dbReference type="Gene3D" id="1.10.8.1060">
    <property type="entry name" value="Corynebacterium glutamicum thioredoxin-dependent arsenate reductase, N-terminal domain"/>
    <property type="match status" value="1"/>
</dbReference>
<evidence type="ECO:0000313" key="2">
    <source>
        <dbReference type="EMBL" id="PKZ81850.1"/>
    </source>
</evidence>